<protein>
    <recommendedName>
        <fullName evidence="2">Nephrocystin 3-like N-terminal domain-containing protein</fullName>
    </recommendedName>
</protein>
<dbReference type="PANTHER" id="PTHR40619">
    <property type="entry name" value="FUNGAL STAND N-TERMINAL GOODBYE DOMAIN-CONTAINING PROTEIN"/>
    <property type="match status" value="1"/>
</dbReference>
<evidence type="ECO:0000313" key="3">
    <source>
        <dbReference type="EMBL" id="PMD20662.1"/>
    </source>
</evidence>
<proteinExistence type="predicted"/>
<dbReference type="Proteomes" id="UP000235672">
    <property type="component" value="Unassembled WGS sequence"/>
</dbReference>
<dbReference type="AlphaFoldDB" id="A0A2J6Q313"/>
<evidence type="ECO:0000259" key="2">
    <source>
        <dbReference type="Pfam" id="PF24883"/>
    </source>
</evidence>
<dbReference type="STRING" id="1745343.A0A2J6Q313"/>
<dbReference type="OrthoDB" id="5419927at2759"/>
<dbReference type="InterPro" id="IPR056884">
    <property type="entry name" value="NPHP3-like_N"/>
</dbReference>
<dbReference type="EMBL" id="KZ613484">
    <property type="protein sequence ID" value="PMD20662.1"/>
    <property type="molecule type" value="Genomic_DNA"/>
</dbReference>
<evidence type="ECO:0000313" key="4">
    <source>
        <dbReference type="Proteomes" id="UP000235672"/>
    </source>
</evidence>
<dbReference type="PANTHER" id="PTHR40619:SF3">
    <property type="entry name" value="FUNGAL STAND N-TERMINAL GOODBYE DOMAIN-CONTAINING PROTEIN"/>
    <property type="match status" value="1"/>
</dbReference>
<organism evidence="3 4">
    <name type="scientific">Hyaloscypha hepaticicola</name>
    <dbReference type="NCBI Taxonomy" id="2082293"/>
    <lineage>
        <taxon>Eukaryota</taxon>
        <taxon>Fungi</taxon>
        <taxon>Dikarya</taxon>
        <taxon>Ascomycota</taxon>
        <taxon>Pezizomycotina</taxon>
        <taxon>Leotiomycetes</taxon>
        <taxon>Helotiales</taxon>
        <taxon>Hyaloscyphaceae</taxon>
        <taxon>Hyaloscypha</taxon>
    </lineage>
</organism>
<gene>
    <name evidence="3" type="ORF">NA56DRAFT_646315</name>
</gene>
<accession>A0A2J6Q313</accession>
<sequence length="548" mass="62360">MEALQEYGKLEGRKLPFNPVDCSWKDVFNQLGEAEEAAVACEQGDKRFLRGSRRKLNTISKAIMPLLDAIPKELSILRGGLAVVFYLAQHRERVRREILDTFEDIPGIIAMACSKSQSFPDDLSLHESIDDLKVTLFDAIPSLIENLMPGEFLAKVTCLFRGFRVQDILHCIQREAKGLEAFARNLQDGLIVKNYHATQDVKKTTESTHVQVQEIYEGITAMDQAVRGLDDQYQRIDSNIVELKDFISEQINDALASKNGMFQMLKDVVSMFICDEQRPELIMSSTWTTSVPSPEELLYLLHVPLEHEVTDLEFVLRQSKEFDAMSKSYGAIVMSNPRFQQWVVASETDLVYVEGHLDPSSFGKTSPISYFCANLALLFRESATSITLYFFCGQHMASNDDMQGPRGLIRSLLSQLLQISPSASLNGVDLTCFNDDHELISMADLCQMFELLLRQLPVQSTVSCIIDDLSRFEKDCWDEDYWHFLRMLGILTIGQESGIRVKVLITSSTKSKRLQGHIPEELHVHVTERDRIMRHRSQQSRWTVPDCD</sequence>
<keyword evidence="1" id="KW-0677">Repeat</keyword>
<feature type="domain" description="Nephrocystin 3-like N-terminal" evidence="2">
    <location>
        <begin position="333"/>
        <end position="507"/>
    </location>
</feature>
<dbReference type="Pfam" id="PF24883">
    <property type="entry name" value="NPHP3_N"/>
    <property type="match status" value="1"/>
</dbReference>
<keyword evidence="4" id="KW-1185">Reference proteome</keyword>
<reference evidence="3 4" key="1">
    <citation type="submission" date="2016-05" db="EMBL/GenBank/DDBJ databases">
        <title>A degradative enzymes factory behind the ericoid mycorrhizal symbiosis.</title>
        <authorList>
            <consortium name="DOE Joint Genome Institute"/>
            <person name="Martino E."/>
            <person name="Morin E."/>
            <person name="Grelet G."/>
            <person name="Kuo A."/>
            <person name="Kohler A."/>
            <person name="Daghino S."/>
            <person name="Barry K."/>
            <person name="Choi C."/>
            <person name="Cichocki N."/>
            <person name="Clum A."/>
            <person name="Copeland A."/>
            <person name="Hainaut M."/>
            <person name="Haridas S."/>
            <person name="Labutti K."/>
            <person name="Lindquist E."/>
            <person name="Lipzen A."/>
            <person name="Khouja H.-R."/>
            <person name="Murat C."/>
            <person name="Ohm R."/>
            <person name="Olson A."/>
            <person name="Spatafora J."/>
            <person name="Veneault-Fourrey C."/>
            <person name="Henrissat B."/>
            <person name="Grigoriev I."/>
            <person name="Martin F."/>
            <person name="Perotto S."/>
        </authorList>
    </citation>
    <scope>NUCLEOTIDE SEQUENCE [LARGE SCALE GENOMIC DNA]</scope>
    <source>
        <strain evidence="3 4">UAMH 7357</strain>
    </source>
</reference>
<name>A0A2J6Q313_9HELO</name>
<evidence type="ECO:0000256" key="1">
    <source>
        <dbReference type="ARBA" id="ARBA00022737"/>
    </source>
</evidence>